<evidence type="ECO:0000313" key="1">
    <source>
        <dbReference type="EMBL" id="SIT56094.1"/>
    </source>
</evidence>
<dbReference type="EMBL" id="FTPD01000017">
    <property type="protein sequence ID" value="SIT56094.1"/>
    <property type="molecule type" value="Genomic_DNA"/>
</dbReference>
<protein>
    <submittedName>
        <fullName evidence="1">Uncharacterized protein</fullName>
    </submittedName>
</protein>
<reference evidence="2" key="1">
    <citation type="submission" date="2017-01" db="EMBL/GenBank/DDBJ databases">
        <authorList>
            <person name="Brunel B."/>
        </authorList>
    </citation>
    <scope>NUCLEOTIDE SEQUENCE [LARGE SCALE GENOMIC DNA]</scope>
</reference>
<sequence length="82" mass="9083">MLNGGAIFPQRSRPEQQAGYSQVTDIAVKNDVAAKLGDSIQCRLQAARLASCVERTRIQSALGYRRSDKITRYSIQCRNPGK</sequence>
<evidence type="ECO:0000313" key="2">
    <source>
        <dbReference type="Proteomes" id="UP000188388"/>
    </source>
</evidence>
<gene>
    <name evidence="1" type="ORF">BQ8794_240301</name>
</gene>
<dbReference type="AlphaFoldDB" id="A0A1R3V8A4"/>
<organism evidence="1 2">
    <name type="scientific">Mesorhizobium prunaredense</name>
    <dbReference type="NCBI Taxonomy" id="1631249"/>
    <lineage>
        <taxon>Bacteria</taxon>
        <taxon>Pseudomonadati</taxon>
        <taxon>Pseudomonadota</taxon>
        <taxon>Alphaproteobacteria</taxon>
        <taxon>Hyphomicrobiales</taxon>
        <taxon>Phyllobacteriaceae</taxon>
        <taxon>Mesorhizobium</taxon>
    </lineage>
</organism>
<accession>A0A1R3V8A4</accession>
<dbReference type="STRING" id="1631249.BQ8794_240301"/>
<dbReference type="Proteomes" id="UP000188388">
    <property type="component" value="Unassembled WGS sequence"/>
</dbReference>
<name>A0A1R3V8A4_9HYPH</name>
<keyword evidence="2" id="KW-1185">Reference proteome</keyword>
<proteinExistence type="predicted"/>